<dbReference type="EMBL" id="CAKMMF010000011">
    <property type="protein sequence ID" value="CAH1205637.1"/>
    <property type="molecule type" value="Genomic_DNA"/>
</dbReference>
<reference evidence="1" key="1">
    <citation type="submission" date="2022-01" db="EMBL/GenBank/DDBJ databases">
        <authorList>
            <person name="Criscuolo A."/>
        </authorList>
    </citation>
    <scope>NUCLEOTIDE SEQUENCE</scope>
    <source>
        <strain evidence="1">CIP111893</strain>
    </source>
</reference>
<sequence length="50" mass="5784">MPLHLAELKKHTEQNDRIIALLEKLASQGIEIEQPIVNKEIKPRGRRKIS</sequence>
<dbReference type="RefSeq" id="WP_236342339.1">
    <property type="nucleotide sequence ID" value="NZ_CAKMMF010000011.1"/>
</dbReference>
<accession>A0ABM9C6V2</accession>
<name>A0ABM9C6V2_9BACL</name>
<evidence type="ECO:0000313" key="2">
    <source>
        <dbReference type="Proteomes" id="UP000838686"/>
    </source>
</evidence>
<protein>
    <submittedName>
        <fullName evidence="1">Uncharacterized protein</fullName>
    </submittedName>
</protein>
<dbReference type="Proteomes" id="UP000838686">
    <property type="component" value="Unassembled WGS sequence"/>
</dbReference>
<gene>
    <name evidence="1" type="ORF">PAECIP111893_02383</name>
</gene>
<comment type="caution">
    <text evidence="1">The sequence shown here is derived from an EMBL/GenBank/DDBJ whole genome shotgun (WGS) entry which is preliminary data.</text>
</comment>
<keyword evidence="2" id="KW-1185">Reference proteome</keyword>
<evidence type="ECO:0000313" key="1">
    <source>
        <dbReference type="EMBL" id="CAH1205637.1"/>
    </source>
</evidence>
<proteinExistence type="predicted"/>
<organism evidence="1 2">
    <name type="scientific">Paenibacillus plantiphilus</name>
    <dbReference type="NCBI Taxonomy" id="2905650"/>
    <lineage>
        <taxon>Bacteria</taxon>
        <taxon>Bacillati</taxon>
        <taxon>Bacillota</taxon>
        <taxon>Bacilli</taxon>
        <taxon>Bacillales</taxon>
        <taxon>Paenibacillaceae</taxon>
        <taxon>Paenibacillus</taxon>
    </lineage>
</organism>